<gene>
    <name evidence="1" type="ORF">A2995_00335</name>
</gene>
<comment type="caution">
    <text evidence="1">The sequence shown here is derived from an EMBL/GenBank/DDBJ whole genome shotgun (WGS) entry which is preliminary data.</text>
</comment>
<sequence>MFIKIYCYGNNSCYFFLWFFFFKPKLAKKIFYFIFKDLFSKGVIIIVKLERNFLAEFFSFEDFLLKQFYCFNARDGPSLKSQLDEIKACVFAFFTGFFI</sequence>
<dbReference type="Proteomes" id="UP000185809">
    <property type="component" value="Unassembled WGS sequence"/>
</dbReference>
<evidence type="ECO:0000313" key="1">
    <source>
        <dbReference type="EMBL" id="OGI88171.1"/>
    </source>
</evidence>
<evidence type="ECO:0000313" key="2">
    <source>
        <dbReference type="Proteomes" id="UP000185809"/>
    </source>
</evidence>
<accession>A0A1F6X239</accession>
<reference evidence="1 2" key="1">
    <citation type="journal article" date="2016" name="Nat. Commun.">
        <title>Thousands of microbial genomes shed light on interconnected biogeochemical processes in an aquifer system.</title>
        <authorList>
            <person name="Anantharaman K."/>
            <person name="Brown C.T."/>
            <person name="Hug L.A."/>
            <person name="Sharon I."/>
            <person name="Castelle C.J."/>
            <person name="Probst A.J."/>
            <person name="Thomas B.C."/>
            <person name="Singh A."/>
            <person name="Wilkins M.J."/>
            <person name="Karaoz U."/>
            <person name="Brodie E.L."/>
            <person name="Williams K.H."/>
            <person name="Hubbard S.S."/>
            <person name="Banfield J.F."/>
        </authorList>
    </citation>
    <scope>NUCLEOTIDE SEQUENCE [LARGE SCALE GENOMIC DNA]</scope>
</reference>
<dbReference type="AlphaFoldDB" id="A0A1F6X239"/>
<organism evidence="1 2">
    <name type="scientific">Candidatus Nomurabacteria bacterium RIFCSPLOWO2_01_FULL_33_24</name>
    <dbReference type="NCBI Taxonomy" id="1801765"/>
    <lineage>
        <taxon>Bacteria</taxon>
        <taxon>Candidatus Nomuraibacteriota</taxon>
    </lineage>
</organism>
<protein>
    <submittedName>
        <fullName evidence="1">Uncharacterized protein</fullName>
    </submittedName>
</protein>
<name>A0A1F6X239_9BACT</name>
<dbReference type="EMBL" id="MFUP01000005">
    <property type="protein sequence ID" value="OGI88171.1"/>
    <property type="molecule type" value="Genomic_DNA"/>
</dbReference>
<proteinExistence type="predicted"/>